<dbReference type="AlphaFoldDB" id="A0A1L9UYJ2"/>
<evidence type="ECO:0000313" key="2">
    <source>
        <dbReference type="Proteomes" id="UP000184499"/>
    </source>
</evidence>
<sequence length="83" mass="8972">MSTSDKNTMGITVEEVRKVEPELELGGGGGGCQNHSSPSIEEFIEEVPPVENSPTLIETIGYLLSIQDGYGPPDSTWDVEDFD</sequence>
<dbReference type="RefSeq" id="XP_067483876.1">
    <property type="nucleotide sequence ID" value="XM_067624079.1"/>
</dbReference>
<evidence type="ECO:0000313" key="1">
    <source>
        <dbReference type="EMBL" id="OJJ76629.1"/>
    </source>
</evidence>
<dbReference type="OMA" id="KNTMGIA"/>
<accession>A0A1L9UYJ2</accession>
<dbReference type="Proteomes" id="UP000184499">
    <property type="component" value="Unassembled WGS sequence"/>
</dbReference>
<keyword evidence="2" id="KW-1185">Reference proteome</keyword>
<protein>
    <submittedName>
        <fullName evidence="1">Uncharacterized protein</fullName>
    </submittedName>
</protein>
<reference evidence="2" key="1">
    <citation type="journal article" date="2017" name="Genome Biol.">
        <title>Comparative genomics reveals high biological diversity and specific adaptations in the industrially and medically important fungal genus Aspergillus.</title>
        <authorList>
            <person name="de Vries R.P."/>
            <person name="Riley R."/>
            <person name="Wiebenga A."/>
            <person name="Aguilar-Osorio G."/>
            <person name="Amillis S."/>
            <person name="Uchima C.A."/>
            <person name="Anderluh G."/>
            <person name="Asadollahi M."/>
            <person name="Askin M."/>
            <person name="Barry K."/>
            <person name="Battaglia E."/>
            <person name="Bayram O."/>
            <person name="Benocci T."/>
            <person name="Braus-Stromeyer S.A."/>
            <person name="Caldana C."/>
            <person name="Canovas D."/>
            <person name="Cerqueira G.C."/>
            <person name="Chen F."/>
            <person name="Chen W."/>
            <person name="Choi C."/>
            <person name="Clum A."/>
            <person name="Dos Santos R.A."/>
            <person name="Damasio A.R."/>
            <person name="Diallinas G."/>
            <person name="Emri T."/>
            <person name="Fekete E."/>
            <person name="Flipphi M."/>
            <person name="Freyberg S."/>
            <person name="Gallo A."/>
            <person name="Gournas C."/>
            <person name="Habgood R."/>
            <person name="Hainaut M."/>
            <person name="Harispe M.L."/>
            <person name="Henrissat B."/>
            <person name="Hilden K.S."/>
            <person name="Hope R."/>
            <person name="Hossain A."/>
            <person name="Karabika E."/>
            <person name="Karaffa L."/>
            <person name="Karanyi Z."/>
            <person name="Krasevec N."/>
            <person name="Kuo A."/>
            <person name="Kusch H."/>
            <person name="LaButti K."/>
            <person name="Lagendijk E.L."/>
            <person name="Lapidus A."/>
            <person name="Levasseur A."/>
            <person name="Lindquist E."/>
            <person name="Lipzen A."/>
            <person name="Logrieco A.F."/>
            <person name="MacCabe A."/>
            <person name="Maekelae M.R."/>
            <person name="Malavazi I."/>
            <person name="Melin P."/>
            <person name="Meyer V."/>
            <person name="Mielnichuk N."/>
            <person name="Miskei M."/>
            <person name="Molnar A.P."/>
            <person name="Mule G."/>
            <person name="Ngan C.Y."/>
            <person name="Orejas M."/>
            <person name="Orosz E."/>
            <person name="Ouedraogo J.P."/>
            <person name="Overkamp K.M."/>
            <person name="Park H.-S."/>
            <person name="Perrone G."/>
            <person name="Piumi F."/>
            <person name="Punt P.J."/>
            <person name="Ram A.F."/>
            <person name="Ramon A."/>
            <person name="Rauscher S."/>
            <person name="Record E."/>
            <person name="Riano-Pachon D.M."/>
            <person name="Robert V."/>
            <person name="Roehrig J."/>
            <person name="Ruller R."/>
            <person name="Salamov A."/>
            <person name="Salih N.S."/>
            <person name="Samson R.A."/>
            <person name="Sandor E."/>
            <person name="Sanguinetti M."/>
            <person name="Schuetze T."/>
            <person name="Sepcic K."/>
            <person name="Shelest E."/>
            <person name="Sherlock G."/>
            <person name="Sophianopoulou V."/>
            <person name="Squina F.M."/>
            <person name="Sun H."/>
            <person name="Susca A."/>
            <person name="Todd R.B."/>
            <person name="Tsang A."/>
            <person name="Unkles S.E."/>
            <person name="van de Wiele N."/>
            <person name="van Rossen-Uffink D."/>
            <person name="Oliveira J.V."/>
            <person name="Vesth T.C."/>
            <person name="Visser J."/>
            <person name="Yu J.-H."/>
            <person name="Zhou M."/>
            <person name="Andersen M.R."/>
            <person name="Archer D.B."/>
            <person name="Baker S.E."/>
            <person name="Benoit I."/>
            <person name="Brakhage A.A."/>
            <person name="Braus G.H."/>
            <person name="Fischer R."/>
            <person name="Frisvad J.C."/>
            <person name="Goldman G.H."/>
            <person name="Houbraken J."/>
            <person name="Oakley B."/>
            <person name="Pocsi I."/>
            <person name="Scazzocchio C."/>
            <person name="Seiboth B."/>
            <person name="vanKuyk P.A."/>
            <person name="Wortman J."/>
            <person name="Dyer P.S."/>
            <person name="Grigoriev I.V."/>
        </authorList>
    </citation>
    <scope>NUCLEOTIDE SEQUENCE [LARGE SCALE GENOMIC DNA]</scope>
    <source>
        <strain evidence="2">CBS 101740 / IMI 381727 / IBT 21946</strain>
    </source>
</reference>
<dbReference type="VEuPathDB" id="FungiDB:ASPBRDRAFT_39121"/>
<dbReference type="GeneID" id="93576567"/>
<proteinExistence type="predicted"/>
<dbReference type="EMBL" id="KV878680">
    <property type="protein sequence ID" value="OJJ76629.1"/>
    <property type="molecule type" value="Genomic_DNA"/>
</dbReference>
<name>A0A1L9UYJ2_ASPBC</name>
<dbReference type="OrthoDB" id="4387832at2759"/>
<organism evidence="1 2">
    <name type="scientific">Aspergillus brasiliensis (strain CBS 101740 / IMI 381727 / IBT 21946)</name>
    <dbReference type="NCBI Taxonomy" id="767769"/>
    <lineage>
        <taxon>Eukaryota</taxon>
        <taxon>Fungi</taxon>
        <taxon>Dikarya</taxon>
        <taxon>Ascomycota</taxon>
        <taxon>Pezizomycotina</taxon>
        <taxon>Eurotiomycetes</taxon>
        <taxon>Eurotiomycetidae</taxon>
        <taxon>Eurotiales</taxon>
        <taxon>Aspergillaceae</taxon>
        <taxon>Aspergillus</taxon>
        <taxon>Aspergillus subgen. Circumdati</taxon>
    </lineage>
</organism>
<gene>
    <name evidence="1" type="ORF">ASPBRDRAFT_39121</name>
</gene>